<evidence type="ECO:0000313" key="3">
    <source>
        <dbReference type="EMBL" id="UTI62330.1"/>
    </source>
</evidence>
<evidence type="ECO:0000256" key="2">
    <source>
        <dbReference type="SAM" id="Phobius"/>
    </source>
</evidence>
<protein>
    <submittedName>
        <fullName evidence="3">Uncharacterized protein</fullName>
    </submittedName>
</protein>
<feature type="transmembrane region" description="Helical" evidence="2">
    <location>
        <begin position="122"/>
        <end position="143"/>
    </location>
</feature>
<dbReference type="Proteomes" id="UP001056035">
    <property type="component" value="Chromosome"/>
</dbReference>
<feature type="region of interest" description="Disordered" evidence="1">
    <location>
        <begin position="1"/>
        <end position="34"/>
    </location>
</feature>
<sequence length="186" mass="18587">MTEQRARIGDRQALGAAVRPRGERPRPAAPREAAPEPLWSEEVIGAAWLMAVVGPILVAVAGSYYVFVAGGAVCGAALVVLLTAALPASGAGATEAGLPATGALAAMAVSLVLAMAEGGHWWAVPAVIVPVGAGWLVLLAGLADHGPPATAERLAARGPNAGVLVAYAAFVVVVMAVLLAWFSGTI</sequence>
<feature type="compositionally biased region" description="Basic and acidic residues" evidence="1">
    <location>
        <begin position="1"/>
        <end position="10"/>
    </location>
</feature>
<name>A0ABY5DKR9_9ACTN</name>
<proteinExistence type="predicted"/>
<dbReference type="EMBL" id="CP098502">
    <property type="protein sequence ID" value="UTI62330.1"/>
    <property type="molecule type" value="Genomic_DNA"/>
</dbReference>
<keyword evidence="2" id="KW-0472">Membrane</keyword>
<organism evidence="3 4">
    <name type="scientific">Paraconexibacter antarcticus</name>
    <dbReference type="NCBI Taxonomy" id="2949664"/>
    <lineage>
        <taxon>Bacteria</taxon>
        <taxon>Bacillati</taxon>
        <taxon>Actinomycetota</taxon>
        <taxon>Thermoleophilia</taxon>
        <taxon>Solirubrobacterales</taxon>
        <taxon>Paraconexibacteraceae</taxon>
        <taxon>Paraconexibacter</taxon>
    </lineage>
</organism>
<evidence type="ECO:0000256" key="1">
    <source>
        <dbReference type="SAM" id="MobiDB-lite"/>
    </source>
</evidence>
<feature type="transmembrane region" description="Helical" evidence="2">
    <location>
        <begin position="38"/>
        <end position="58"/>
    </location>
</feature>
<reference evidence="3 4" key="1">
    <citation type="submission" date="2022-06" db="EMBL/GenBank/DDBJ databases">
        <title>Paraconexibacter antarcticus.</title>
        <authorList>
            <person name="Kim C.S."/>
        </authorList>
    </citation>
    <scope>NUCLEOTIDE SEQUENCE [LARGE SCALE GENOMIC DNA]</scope>
    <source>
        <strain evidence="3 4">02-257</strain>
    </source>
</reference>
<keyword evidence="4" id="KW-1185">Reference proteome</keyword>
<feature type="transmembrane region" description="Helical" evidence="2">
    <location>
        <begin position="164"/>
        <end position="183"/>
    </location>
</feature>
<keyword evidence="2" id="KW-1133">Transmembrane helix</keyword>
<keyword evidence="2" id="KW-0812">Transmembrane</keyword>
<accession>A0ABY5DKR9</accession>
<feature type="transmembrane region" description="Helical" evidence="2">
    <location>
        <begin position="98"/>
        <end position="116"/>
    </location>
</feature>
<dbReference type="RefSeq" id="WP_254569068.1">
    <property type="nucleotide sequence ID" value="NZ_CP098502.1"/>
</dbReference>
<evidence type="ECO:0000313" key="4">
    <source>
        <dbReference type="Proteomes" id="UP001056035"/>
    </source>
</evidence>
<feature type="transmembrane region" description="Helical" evidence="2">
    <location>
        <begin position="64"/>
        <end position="86"/>
    </location>
</feature>
<gene>
    <name evidence="3" type="ORF">NBH00_13260</name>
</gene>